<dbReference type="Pfam" id="PF13673">
    <property type="entry name" value="Acetyltransf_10"/>
    <property type="match status" value="1"/>
</dbReference>
<dbReference type="InterPro" id="IPR000182">
    <property type="entry name" value="GNAT_dom"/>
</dbReference>
<keyword evidence="5" id="KW-1185">Reference proteome</keyword>
<dbReference type="Gene3D" id="3.40.630.30">
    <property type="match status" value="1"/>
</dbReference>
<dbReference type="OrthoDB" id="9800962at2"/>
<evidence type="ECO:0000313" key="5">
    <source>
        <dbReference type="Proteomes" id="UP000297986"/>
    </source>
</evidence>
<evidence type="ECO:0000313" key="4">
    <source>
        <dbReference type="EMBL" id="TGN92399.1"/>
    </source>
</evidence>
<protein>
    <submittedName>
        <fullName evidence="4">N-acetyltransferase</fullName>
    </submittedName>
</protein>
<dbReference type="CDD" id="cd04301">
    <property type="entry name" value="NAT_SF"/>
    <property type="match status" value="1"/>
</dbReference>
<evidence type="ECO:0000259" key="3">
    <source>
        <dbReference type="PROSITE" id="PS51186"/>
    </source>
</evidence>
<evidence type="ECO:0000256" key="2">
    <source>
        <dbReference type="ARBA" id="ARBA00023315"/>
    </source>
</evidence>
<sequence length="166" mass="18607">MKIRQAKLADLEEIAAIELENFSSEEAMDATVFKKHIEELTSTFLVAEKDGQILGYLEGPVTLKRQVDDQSFTDQIVDEASKDGGFITITSLSIAKFAQGMGVGEKLLEAMKKLAMKEEREGISLTCHDYLLAYYEKYGFVNEGLSASTYAGEVWYDMVWENPLAR</sequence>
<dbReference type="SUPFAM" id="SSF55729">
    <property type="entry name" value="Acyl-CoA N-acyltransferases (Nat)"/>
    <property type="match status" value="1"/>
</dbReference>
<proteinExistence type="predicted"/>
<accession>A0A4Z1DY33</accession>
<gene>
    <name evidence="4" type="ORF">E5S68_05575</name>
</gene>
<name>A0A4Z1DY33_9STRE</name>
<dbReference type="InterPro" id="IPR016181">
    <property type="entry name" value="Acyl_CoA_acyltransferase"/>
</dbReference>
<keyword evidence="2" id="KW-0012">Acyltransferase</keyword>
<dbReference type="AlphaFoldDB" id="A0A4Z1DY33"/>
<feature type="domain" description="N-acetyltransferase" evidence="3">
    <location>
        <begin position="1"/>
        <end position="161"/>
    </location>
</feature>
<reference evidence="4 5" key="1">
    <citation type="submission" date="2019-04" db="EMBL/GenBank/DDBJ databases">
        <title>Genome sequencing of Streptococcus rubneri DSM 26920(T).</title>
        <authorList>
            <person name="Kook J.-K."/>
            <person name="Park S.-N."/>
            <person name="Lim Y.K."/>
        </authorList>
    </citation>
    <scope>NUCLEOTIDE SEQUENCE [LARGE SCALE GENOMIC DNA]</scope>
    <source>
        <strain evidence="4 5">DSM 26920</strain>
    </source>
</reference>
<dbReference type="RefSeq" id="WP_135782690.1">
    <property type="nucleotide sequence ID" value="NZ_JADMRL010000001.1"/>
</dbReference>
<evidence type="ECO:0000256" key="1">
    <source>
        <dbReference type="ARBA" id="ARBA00022679"/>
    </source>
</evidence>
<dbReference type="EMBL" id="SRRP01000001">
    <property type="protein sequence ID" value="TGN92399.1"/>
    <property type="molecule type" value="Genomic_DNA"/>
</dbReference>
<comment type="caution">
    <text evidence="4">The sequence shown here is derived from an EMBL/GenBank/DDBJ whole genome shotgun (WGS) entry which is preliminary data.</text>
</comment>
<organism evidence="4 5">
    <name type="scientific">Streptococcus rubneri</name>
    <dbReference type="NCBI Taxonomy" id="1234680"/>
    <lineage>
        <taxon>Bacteria</taxon>
        <taxon>Bacillati</taxon>
        <taxon>Bacillota</taxon>
        <taxon>Bacilli</taxon>
        <taxon>Lactobacillales</taxon>
        <taxon>Streptococcaceae</taxon>
        <taxon>Streptococcus</taxon>
    </lineage>
</organism>
<dbReference type="InterPro" id="IPR051635">
    <property type="entry name" value="SNAT-like"/>
</dbReference>
<dbReference type="GO" id="GO:0008080">
    <property type="term" value="F:N-acetyltransferase activity"/>
    <property type="evidence" value="ECO:0007669"/>
    <property type="project" value="UniProtKB-ARBA"/>
</dbReference>
<dbReference type="PANTHER" id="PTHR10908:SF0">
    <property type="entry name" value="SEROTONIN N-ACETYLTRANSFERASE"/>
    <property type="match status" value="1"/>
</dbReference>
<dbReference type="PROSITE" id="PS51186">
    <property type="entry name" value="GNAT"/>
    <property type="match status" value="1"/>
</dbReference>
<dbReference type="PANTHER" id="PTHR10908">
    <property type="entry name" value="SEROTONIN N-ACETYLTRANSFERASE"/>
    <property type="match status" value="1"/>
</dbReference>
<dbReference type="Proteomes" id="UP000297986">
    <property type="component" value="Unassembled WGS sequence"/>
</dbReference>
<keyword evidence="1 4" id="KW-0808">Transferase</keyword>